<gene>
    <name evidence="13" type="ORF">DICVIV_11123</name>
</gene>
<evidence type="ECO:0000256" key="5">
    <source>
        <dbReference type="ARBA" id="ARBA00022692"/>
    </source>
</evidence>
<dbReference type="Gene3D" id="3.40.50.300">
    <property type="entry name" value="P-loop containing nucleotide triphosphate hydrolases"/>
    <property type="match status" value="1"/>
</dbReference>
<dbReference type="PANTHER" id="PTHR12129">
    <property type="entry name" value="HEPARAN SULFATE 2-O-SULFOTRANSFERASE"/>
    <property type="match status" value="1"/>
</dbReference>
<dbReference type="Pfam" id="PF03567">
    <property type="entry name" value="Sulfotransfer_2"/>
    <property type="match status" value="1"/>
</dbReference>
<feature type="transmembrane region" description="Helical" evidence="12">
    <location>
        <begin position="7"/>
        <end position="26"/>
    </location>
</feature>
<evidence type="ECO:0000256" key="11">
    <source>
        <dbReference type="ARBA" id="ARBA00023180"/>
    </source>
</evidence>
<dbReference type="FunFam" id="3.40.50.300:FF:001418">
    <property type="entry name" value="Heparan sulfate 2-o-sulfotransferase"/>
    <property type="match status" value="1"/>
</dbReference>
<comment type="subunit">
    <text evidence="3">Homotrimer.</text>
</comment>
<organism evidence="13 14">
    <name type="scientific">Dictyocaulus viviparus</name>
    <name type="common">Bovine lungworm</name>
    <dbReference type="NCBI Taxonomy" id="29172"/>
    <lineage>
        <taxon>Eukaryota</taxon>
        <taxon>Metazoa</taxon>
        <taxon>Ecdysozoa</taxon>
        <taxon>Nematoda</taxon>
        <taxon>Chromadorea</taxon>
        <taxon>Rhabditida</taxon>
        <taxon>Rhabditina</taxon>
        <taxon>Rhabditomorpha</taxon>
        <taxon>Strongyloidea</taxon>
        <taxon>Metastrongylidae</taxon>
        <taxon>Dictyocaulus</taxon>
    </lineage>
</organism>
<evidence type="ECO:0000313" key="14">
    <source>
        <dbReference type="Proteomes" id="UP000053766"/>
    </source>
</evidence>
<dbReference type="PANTHER" id="PTHR12129:SF17">
    <property type="entry name" value="HEPARAN SULFATE 2-O-SULFOTRANSFERASE 1"/>
    <property type="match status" value="1"/>
</dbReference>
<dbReference type="GO" id="GO:0015012">
    <property type="term" value="P:heparan sulfate proteoglycan biosynthetic process"/>
    <property type="evidence" value="ECO:0007669"/>
    <property type="project" value="UniProtKB-ARBA"/>
</dbReference>
<dbReference type="OrthoDB" id="10019582at2759"/>
<dbReference type="Proteomes" id="UP000053766">
    <property type="component" value="Unassembled WGS sequence"/>
</dbReference>
<dbReference type="GO" id="GO:0004394">
    <property type="term" value="F:heparan sulfate 2-sulfotransferase activity"/>
    <property type="evidence" value="ECO:0007669"/>
    <property type="project" value="TreeGrafter"/>
</dbReference>
<keyword evidence="10" id="KW-1015">Disulfide bond</keyword>
<evidence type="ECO:0000256" key="1">
    <source>
        <dbReference type="ARBA" id="ARBA00004323"/>
    </source>
</evidence>
<keyword evidence="9 12" id="KW-0472">Membrane</keyword>
<keyword evidence="5 12" id="KW-0812">Transmembrane</keyword>
<evidence type="ECO:0000256" key="7">
    <source>
        <dbReference type="ARBA" id="ARBA00022989"/>
    </source>
</evidence>
<evidence type="ECO:0000256" key="9">
    <source>
        <dbReference type="ARBA" id="ARBA00023136"/>
    </source>
</evidence>
<dbReference type="InterPro" id="IPR007734">
    <property type="entry name" value="Heparan_SO4_2-O-STrfase"/>
</dbReference>
<evidence type="ECO:0000256" key="8">
    <source>
        <dbReference type="ARBA" id="ARBA00023034"/>
    </source>
</evidence>
<evidence type="ECO:0000256" key="6">
    <source>
        <dbReference type="ARBA" id="ARBA00022968"/>
    </source>
</evidence>
<keyword evidence="6" id="KW-0735">Signal-anchor</keyword>
<dbReference type="AlphaFoldDB" id="A0A0D8XKM8"/>
<evidence type="ECO:0000256" key="3">
    <source>
        <dbReference type="ARBA" id="ARBA00011233"/>
    </source>
</evidence>
<reference evidence="14" key="2">
    <citation type="journal article" date="2016" name="Sci. Rep.">
        <title>Dictyocaulus viviparus genome, variome and transcriptome elucidate lungworm biology and support future intervention.</title>
        <authorList>
            <person name="McNulty S.N."/>
            <person name="Strube C."/>
            <person name="Rosa B.A."/>
            <person name="Martin J.C."/>
            <person name="Tyagi R."/>
            <person name="Choi Y.J."/>
            <person name="Wang Q."/>
            <person name="Hallsworth Pepin K."/>
            <person name="Zhang X."/>
            <person name="Ozersky P."/>
            <person name="Wilson R.K."/>
            <person name="Sternberg P.W."/>
            <person name="Gasser R.B."/>
            <person name="Mitreva M."/>
        </authorList>
    </citation>
    <scope>NUCLEOTIDE SEQUENCE [LARGE SCALE GENOMIC DNA]</scope>
    <source>
        <strain evidence="14">HannoverDv2000</strain>
    </source>
</reference>
<accession>A0A0D8XKM8</accession>
<dbReference type="GO" id="GO:0000139">
    <property type="term" value="C:Golgi membrane"/>
    <property type="evidence" value="ECO:0007669"/>
    <property type="project" value="UniProtKB-SubCell"/>
</dbReference>
<sequence length="342" mass="40126">MRLLNRTHLLFVNLFVITILLLYVTFCLNNERATNVEDSRVTDAVKSRTNSIILYNRIPKTGSTTFTNAVAYDLYKVNSFNVVHINMTKNRQVMSLKDQREFVNNITNWSVRKPAFYHGHVAFIDFQRFGLQNPIYINIVREPLERLLSHYYFLRFGDNFRVGLKRSRAGNNETFDECMIRGGRDCDMRQMWLQIPYFCGQHYFCTVVGSRDALDHAKRNLINKYLIVGISEQIRDFIALLECLIPHFFNGALKHFDSLSESRAHLRNTKRKFPPSNHTLSLIRKSEAYQLEKEFYEFAKEEFKAVFKKATNGSNNALDVLRLPLQFHYEKIKPERLMSGPI</sequence>
<evidence type="ECO:0000256" key="12">
    <source>
        <dbReference type="SAM" id="Phobius"/>
    </source>
</evidence>
<comment type="similarity">
    <text evidence="2">Belongs to the sulfotransferase 3 family.</text>
</comment>
<dbReference type="EMBL" id="KN716614">
    <property type="protein sequence ID" value="KJH42886.1"/>
    <property type="molecule type" value="Genomic_DNA"/>
</dbReference>
<keyword evidence="7 12" id="KW-1133">Transmembrane helix</keyword>
<dbReference type="SUPFAM" id="SSF52540">
    <property type="entry name" value="P-loop containing nucleoside triphosphate hydrolases"/>
    <property type="match status" value="1"/>
</dbReference>
<evidence type="ECO:0000256" key="4">
    <source>
        <dbReference type="ARBA" id="ARBA00022679"/>
    </source>
</evidence>
<protein>
    <submittedName>
        <fullName evidence="13">Heparan sulfate 2-O-sulfotransferase</fullName>
    </submittedName>
</protein>
<keyword evidence="8" id="KW-0333">Golgi apparatus</keyword>
<dbReference type="STRING" id="29172.A0A0D8XKM8"/>
<reference evidence="13 14" key="1">
    <citation type="submission" date="2013-11" db="EMBL/GenBank/DDBJ databases">
        <title>Draft genome of the bovine lungworm Dictyocaulus viviparus.</title>
        <authorList>
            <person name="Mitreva M."/>
        </authorList>
    </citation>
    <scope>NUCLEOTIDE SEQUENCE [LARGE SCALE GENOMIC DNA]</scope>
    <source>
        <strain evidence="13 14">HannoverDv2000</strain>
    </source>
</reference>
<dbReference type="InterPro" id="IPR027417">
    <property type="entry name" value="P-loop_NTPase"/>
</dbReference>
<keyword evidence="4 13" id="KW-0808">Transferase</keyword>
<evidence type="ECO:0000313" key="13">
    <source>
        <dbReference type="EMBL" id="KJH42886.1"/>
    </source>
</evidence>
<dbReference type="InterPro" id="IPR005331">
    <property type="entry name" value="Sulfotransferase"/>
</dbReference>
<evidence type="ECO:0000256" key="10">
    <source>
        <dbReference type="ARBA" id="ARBA00023157"/>
    </source>
</evidence>
<name>A0A0D8XKM8_DICVI</name>
<comment type="subcellular location">
    <subcellularLocation>
        <location evidence="1">Golgi apparatus membrane</location>
        <topology evidence="1">Single-pass type II membrane protein</topology>
    </subcellularLocation>
</comment>
<proteinExistence type="inferred from homology"/>
<evidence type="ECO:0000256" key="2">
    <source>
        <dbReference type="ARBA" id="ARBA00010569"/>
    </source>
</evidence>
<keyword evidence="14" id="KW-1185">Reference proteome</keyword>
<keyword evidence="11" id="KW-0325">Glycoprotein</keyword>